<keyword evidence="2" id="KW-0238">DNA-binding</keyword>
<dbReference type="SUPFAM" id="SSF47413">
    <property type="entry name" value="lambda repressor-like DNA-binding domains"/>
    <property type="match status" value="1"/>
</dbReference>
<dbReference type="PROSITE" id="PS50932">
    <property type="entry name" value="HTH_LACI_2"/>
    <property type="match status" value="1"/>
</dbReference>
<gene>
    <name evidence="5" type="ORF">D9V34_16440</name>
</gene>
<proteinExistence type="predicted"/>
<dbReference type="EMBL" id="RCUY01000015">
    <property type="protein sequence ID" value="RLP79447.1"/>
    <property type="molecule type" value="Genomic_DNA"/>
</dbReference>
<dbReference type="Proteomes" id="UP000269438">
    <property type="component" value="Unassembled WGS sequence"/>
</dbReference>
<evidence type="ECO:0000259" key="4">
    <source>
        <dbReference type="PROSITE" id="PS50932"/>
    </source>
</evidence>
<dbReference type="GO" id="GO:0003700">
    <property type="term" value="F:DNA-binding transcription factor activity"/>
    <property type="evidence" value="ECO:0007669"/>
    <property type="project" value="TreeGrafter"/>
</dbReference>
<dbReference type="PROSITE" id="PS00356">
    <property type="entry name" value="HTH_LACI_1"/>
    <property type="match status" value="1"/>
</dbReference>
<organism evidence="5 6">
    <name type="scientific">Mycetocola lacteus</name>
    <dbReference type="NCBI Taxonomy" id="76637"/>
    <lineage>
        <taxon>Bacteria</taxon>
        <taxon>Bacillati</taxon>
        <taxon>Actinomycetota</taxon>
        <taxon>Actinomycetes</taxon>
        <taxon>Micrococcales</taxon>
        <taxon>Microbacteriaceae</taxon>
        <taxon>Mycetocola</taxon>
    </lineage>
</organism>
<dbReference type="OrthoDB" id="3595338at2"/>
<feature type="domain" description="HTH lacI-type" evidence="4">
    <location>
        <begin position="1"/>
        <end position="53"/>
    </location>
</feature>
<dbReference type="InterPro" id="IPR028082">
    <property type="entry name" value="Peripla_BP_I"/>
</dbReference>
<evidence type="ECO:0000256" key="1">
    <source>
        <dbReference type="ARBA" id="ARBA00023015"/>
    </source>
</evidence>
<dbReference type="Pfam" id="PF00356">
    <property type="entry name" value="LacI"/>
    <property type="match status" value="1"/>
</dbReference>
<dbReference type="GO" id="GO:0000976">
    <property type="term" value="F:transcription cis-regulatory region binding"/>
    <property type="evidence" value="ECO:0007669"/>
    <property type="project" value="TreeGrafter"/>
</dbReference>
<dbReference type="Gene3D" id="1.10.260.40">
    <property type="entry name" value="lambda repressor-like DNA-binding domains"/>
    <property type="match status" value="1"/>
</dbReference>
<dbReference type="CDD" id="cd01392">
    <property type="entry name" value="HTH_LacI"/>
    <property type="match status" value="1"/>
</dbReference>
<dbReference type="PANTHER" id="PTHR30146:SF109">
    <property type="entry name" value="HTH-TYPE TRANSCRIPTIONAL REGULATOR GALS"/>
    <property type="match status" value="1"/>
</dbReference>
<dbReference type="CDD" id="cd06267">
    <property type="entry name" value="PBP1_LacI_sugar_binding-like"/>
    <property type="match status" value="1"/>
</dbReference>
<keyword evidence="6" id="KW-1185">Reference proteome</keyword>
<comment type="caution">
    <text evidence="5">The sequence shown here is derived from an EMBL/GenBank/DDBJ whole genome shotgun (WGS) entry which is preliminary data.</text>
</comment>
<dbReference type="SMART" id="SM00354">
    <property type="entry name" value="HTH_LACI"/>
    <property type="match status" value="1"/>
</dbReference>
<evidence type="ECO:0000256" key="3">
    <source>
        <dbReference type="ARBA" id="ARBA00023163"/>
    </source>
</evidence>
<dbReference type="AlphaFoldDB" id="A0A3L7AGZ6"/>
<name>A0A3L7AGZ6_9MICO</name>
<keyword evidence="3" id="KW-0804">Transcription</keyword>
<dbReference type="Pfam" id="PF13377">
    <property type="entry name" value="Peripla_BP_3"/>
    <property type="match status" value="1"/>
</dbReference>
<dbReference type="InterPro" id="IPR046335">
    <property type="entry name" value="LacI/GalR-like_sensor"/>
</dbReference>
<dbReference type="InterPro" id="IPR010982">
    <property type="entry name" value="Lambda_DNA-bd_dom_sf"/>
</dbReference>
<evidence type="ECO:0000313" key="5">
    <source>
        <dbReference type="EMBL" id="RLP79447.1"/>
    </source>
</evidence>
<evidence type="ECO:0000256" key="2">
    <source>
        <dbReference type="ARBA" id="ARBA00023125"/>
    </source>
</evidence>
<dbReference type="SUPFAM" id="SSF53822">
    <property type="entry name" value="Periplasmic binding protein-like I"/>
    <property type="match status" value="1"/>
</dbReference>
<dbReference type="PANTHER" id="PTHR30146">
    <property type="entry name" value="LACI-RELATED TRANSCRIPTIONAL REPRESSOR"/>
    <property type="match status" value="1"/>
</dbReference>
<reference evidence="5 6" key="1">
    <citation type="submission" date="2018-10" db="EMBL/GenBank/DDBJ databases">
        <authorList>
            <person name="Li J."/>
        </authorList>
    </citation>
    <scope>NUCLEOTIDE SEQUENCE [LARGE SCALE GENOMIC DNA]</scope>
    <source>
        <strain evidence="5 6">JCM 11654</strain>
    </source>
</reference>
<dbReference type="InterPro" id="IPR000843">
    <property type="entry name" value="HTH_LacI"/>
</dbReference>
<protein>
    <submittedName>
        <fullName evidence="5">LacI family transcriptional regulator</fullName>
    </submittedName>
</protein>
<keyword evidence="1" id="KW-0805">Transcription regulation</keyword>
<evidence type="ECO:0000313" key="6">
    <source>
        <dbReference type="Proteomes" id="UP000269438"/>
    </source>
</evidence>
<dbReference type="Gene3D" id="3.40.50.2300">
    <property type="match status" value="2"/>
</dbReference>
<sequence length="328" mass="34800">MNDVAKLADVSLKTVSRVVNGTESVSAAKAVRVEAAIRELGFRRNEQARQLRQGTTATIGLIIEDLADPFYSTLARAVEEVAHAHHHALLVSSSAEDPRRAEELVRSLSGRGIDGLIITPAEGMDPRVLAAEGEAGCSLVFVDRPSVDVDADTVLVDNRGGTAAGVRHLLAGGHRRIAFVGDTASLYTAQERRIGYLEALETAGIERDDNLVLMANPAAPESGEAFLALLDQADPPTAILAGNNRWSVRVVRLLRQRGIGVALVGFDDFELADALEPPVSVVAQDPAAVGRLAAELLFSRLAGDTGPRQHIQLGATLIPRGSGERAPR</sequence>
<accession>A0A3L7AGZ6</accession>